<protein>
    <recommendedName>
        <fullName evidence="3">RHS repeat-associated core domain-containing protein</fullName>
    </recommendedName>
</protein>
<dbReference type="Proteomes" id="UP001501126">
    <property type="component" value="Unassembled WGS sequence"/>
</dbReference>
<keyword evidence="2" id="KW-1185">Reference proteome</keyword>
<dbReference type="RefSeq" id="WP_343785221.1">
    <property type="nucleotide sequence ID" value="NZ_BAAAFH010000003.1"/>
</dbReference>
<sequence>MIQQIRKSRTAKGVSVLLILTFLTEMIQPSVSLALTEGPSQPEVQSFTPIGTSDMVDLSSGDFNYNIPLLDVGGYPINLAYNSGVTMDDEASWVGLGWNINPGAITRSMRGIPDDFNGDIVDKEFNMKANITAGVSLGVGWELAGWNGIGLNVGMSINYNSYTGFFASQSIGAQVGFGAGMGLGLGLTSSSNEGVTINPSVSYSKKSKMNEDMDKKISGSVGLSWNSRQGLKDISTSGSFSGTSANEVVTEKGVARVDEEIMSGSIGSSISFSNSTYTPSITTAMANVSISFSAKIGGDAYLNDPTGHISGYFSSQSQLRNYTSSGSYGYMYLNRGQFDPSATLDFNRDNDVSYVKGASILPLVNVTYDLFNVSGQGIAAQFRPYQSSIGHVFDNKVNSGGGGAQLGLEVGAGGLVKAGFSVTTNFSTSNSGNWDDASNRAQKKLRYSIEDRMTDHEAVYFRNIGEFGVDEEQTRFTSLGGFDPVRIRLITLGIDVVAAAKYETNAYQQFNISGNYKRQQRVKRNQAIMNLSRAEVPVAGLHSYVSPHGKNHHIGEFTIYKPDGERYVYGIPAYNTIQKEATFNVGEVSSPPADGLVSYSAGQDNTIDNQKGTDKYHQKQTTPAYAHSYLLTAVLGSDYQDLDNVRGPSSGDLGNYVLFDYDANPSLSGVQPAISDYKWRVPYQENKANYNEGLRTLNGDNKGSYVYGEKEIWYLQKIETKTQVAIFHLSDRHDGYEVKDENGGINASTGQSMMKLDKIVLYARTDYDLNGASAVPIKTVHFEYTYELCGNAPNNDDATVMVDGVDINQNHGKLTLKKLYFTYENSERGKLSAYHFNYADNDPAKNKEYNLKEYNMWGGYKPFQTANGVTNAEYPYISPYEDEQDLDTYASQWLLSSVELPSGGILNMVYESDDYAYVQNLKACHLLDVVNVTSSNELDGVPSLGTSIELFDNTTPKQYLWVRLLPEDENIANPLSGERFYQKYISGLSKKDKLYFRFLMDFKKNRSEYVSGYMEPDLSSGGYGVDTYNGKRYGYIKINNVREENKNNGPHNAHPIAKAAWQFARTHLPQILQATNSLDDNLDEVGIIEAIASLGDLSGFLELFQGPNGYVRRKGMGNQFIAGKSWVRLTNPNGRKKGGGVRVKQITVSDEWSSMTASGETRSFGQEYIYETENGISSGVATFEPLVSKENPFVNPVYYDIKKTLIPNEQYMIEEPYGASLFPSPKVTYGRVVTRDIYPVFEDGVESYSTPESRKTGEAVTEYYTSKDFPTRVRRTAINSIPVESPKVLQLFNLSVIDHQHVSQGFVVETNDMDGKLKAQRVYSQAKDAGGNPILISGIDHKYDMGIDILSGGVTREALNNKVPVIRKDGSVEEQMVGVEYEVFNDFRKWESTNISTGLDVNIGTILAGALPIVIPTFYPSFVSEKTSIQMAVTTKLVNRMGVLREVVAYEDGARVSTRNVAWDAETGEVLLTQTVNEFKDKVYNFNFPAHWSYDRMGQAYKNLGVYITSFSSSGNGIFTSPSATYFVEGDEVLLRKGTGQYQKGWVLKASSLQITVVNKVGALLPMAGTDISIKVVRSGRRNQQSLAIGSLTTKENPIDQGTGQLTDNLLSSADNSIIAAAAMEYSDQWSVLRGYLEDPNSKCKDGVGDRINPFVNNIRGIFRPFRSWVKLGERNQVSTPSEVPVQRSQGDYVDFAYFWKKPGSPGSDWQAMPDSDNDGTNDWTWVTTISPVTGYNQNGVEQENTDALYRYSSAIYGYADKLPIAVAANATKAQIGFDGFEDYDFYNYDGCVGRHFSFDSYSALLTEEASHTGARSLELSVGGGVTMKRVLASTPCDPANLGFPASHGASYLLSDCEMYNLFGPETYDRTTYEKSIASGQTPVLVEKDQKYVLSYWVKDSNGNPSDESLNNVAGSVSIDGTPLIPVDFRVSRVIDGWQKIDHVYEIPGINPLDALEHTITVIFENDASTIMYLDDVRFQPYNSSMKTYVYDPLNLRLVAELDDQNFATFYEYDREGKLLRVKKETERGIMTIKENRDHIIQNNAD</sequence>
<organism evidence="1 2">
    <name type="scientific">Wandonia haliotis</name>
    <dbReference type="NCBI Taxonomy" id="574963"/>
    <lineage>
        <taxon>Bacteria</taxon>
        <taxon>Pseudomonadati</taxon>
        <taxon>Bacteroidota</taxon>
        <taxon>Flavobacteriia</taxon>
        <taxon>Flavobacteriales</taxon>
        <taxon>Crocinitomicaceae</taxon>
        <taxon>Wandonia</taxon>
    </lineage>
</organism>
<evidence type="ECO:0000313" key="1">
    <source>
        <dbReference type="EMBL" id="GAA0874321.1"/>
    </source>
</evidence>
<reference evidence="1 2" key="1">
    <citation type="journal article" date="2019" name="Int. J. Syst. Evol. Microbiol.">
        <title>The Global Catalogue of Microorganisms (GCM) 10K type strain sequencing project: providing services to taxonomists for standard genome sequencing and annotation.</title>
        <authorList>
            <consortium name="The Broad Institute Genomics Platform"/>
            <consortium name="The Broad Institute Genome Sequencing Center for Infectious Disease"/>
            <person name="Wu L."/>
            <person name="Ma J."/>
        </authorList>
    </citation>
    <scope>NUCLEOTIDE SEQUENCE [LARGE SCALE GENOMIC DNA]</scope>
    <source>
        <strain evidence="1 2">JCM 16083</strain>
    </source>
</reference>
<gene>
    <name evidence="1" type="ORF">GCM10009118_07290</name>
</gene>
<name>A0ABN1MM17_9FLAO</name>
<evidence type="ECO:0008006" key="3">
    <source>
        <dbReference type="Google" id="ProtNLM"/>
    </source>
</evidence>
<comment type="caution">
    <text evidence="1">The sequence shown here is derived from an EMBL/GenBank/DDBJ whole genome shotgun (WGS) entry which is preliminary data.</text>
</comment>
<proteinExistence type="predicted"/>
<evidence type="ECO:0000313" key="2">
    <source>
        <dbReference type="Proteomes" id="UP001501126"/>
    </source>
</evidence>
<dbReference type="EMBL" id="BAAAFH010000003">
    <property type="protein sequence ID" value="GAA0874321.1"/>
    <property type="molecule type" value="Genomic_DNA"/>
</dbReference>
<accession>A0ABN1MM17</accession>